<dbReference type="Proteomes" id="UP000267606">
    <property type="component" value="Unassembled WGS sequence"/>
</dbReference>
<evidence type="ECO:0000313" key="2">
    <source>
        <dbReference type="EMBL" id="VDP23382.1"/>
    </source>
</evidence>
<reference evidence="4" key="1">
    <citation type="submission" date="2016-06" db="UniProtKB">
        <authorList>
            <consortium name="WormBaseParasite"/>
        </authorList>
    </citation>
    <scope>IDENTIFICATION</scope>
</reference>
<sequence>MVKFDTVKLATGADLPLFGLGTWQSTDSIALTAALKTALDAGYPLIDTAYFYGNEAIIGKVLQEYFTSGKLKREDIFITTKLPYIAHKPDEVEEMVKKQLRDLQVDYIDLYLIHCPCPCKVCTFFLSCYLLNVDLKIKK</sequence>
<accession>A0A183I7J8</accession>
<dbReference type="Pfam" id="PF00248">
    <property type="entry name" value="Aldo_ket_red"/>
    <property type="match status" value="1"/>
</dbReference>
<protein>
    <submittedName>
        <fullName evidence="4">Aldo_ket_red domain-containing protein</fullName>
    </submittedName>
</protein>
<evidence type="ECO:0000313" key="4">
    <source>
        <dbReference type="WBParaSite" id="OFLC_0001572301-mRNA-1"/>
    </source>
</evidence>
<dbReference type="EMBL" id="UZAJ01042687">
    <property type="protein sequence ID" value="VDP23382.1"/>
    <property type="molecule type" value="Genomic_DNA"/>
</dbReference>
<gene>
    <name evidence="2" type="ORF">OFLC_LOCUS15710</name>
</gene>
<dbReference type="PANTHER" id="PTHR11732">
    <property type="entry name" value="ALDO/KETO REDUCTASE"/>
    <property type="match status" value="1"/>
</dbReference>
<dbReference type="STRING" id="387005.A0A183I7J8"/>
<proteinExistence type="predicted"/>
<dbReference type="GO" id="GO:0016491">
    <property type="term" value="F:oxidoreductase activity"/>
    <property type="evidence" value="ECO:0007669"/>
    <property type="project" value="InterPro"/>
</dbReference>
<keyword evidence="3" id="KW-1185">Reference proteome</keyword>
<reference evidence="2 3" key="2">
    <citation type="submission" date="2018-11" db="EMBL/GenBank/DDBJ databases">
        <authorList>
            <consortium name="Pathogen Informatics"/>
        </authorList>
    </citation>
    <scope>NUCLEOTIDE SEQUENCE [LARGE SCALE GENOMIC DNA]</scope>
</reference>
<organism evidence="4">
    <name type="scientific">Onchocerca flexuosa</name>
    <dbReference type="NCBI Taxonomy" id="387005"/>
    <lineage>
        <taxon>Eukaryota</taxon>
        <taxon>Metazoa</taxon>
        <taxon>Ecdysozoa</taxon>
        <taxon>Nematoda</taxon>
        <taxon>Chromadorea</taxon>
        <taxon>Rhabditida</taxon>
        <taxon>Spirurina</taxon>
        <taxon>Spiruromorpha</taxon>
        <taxon>Filarioidea</taxon>
        <taxon>Onchocercidae</taxon>
        <taxon>Onchocerca</taxon>
    </lineage>
</organism>
<feature type="domain" description="NADP-dependent oxidoreductase" evidence="1">
    <location>
        <begin position="19"/>
        <end position="118"/>
    </location>
</feature>
<dbReference type="WBParaSite" id="OFLC_0001572301-mRNA-1">
    <property type="protein sequence ID" value="OFLC_0001572301-mRNA-1"/>
    <property type="gene ID" value="OFLC_0001572301"/>
</dbReference>
<evidence type="ECO:0000259" key="1">
    <source>
        <dbReference type="Pfam" id="PF00248"/>
    </source>
</evidence>
<dbReference type="Gene3D" id="3.20.20.100">
    <property type="entry name" value="NADP-dependent oxidoreductase domain"/>
    <property type="match status" value="1"/>
</dbReference>
<name>A0A183I7J8_9BILA</name>
<evidence type="ECO:0000313" key="3">
    <source>
        <dbReference type="Proteomes" id="UP000267606"/>
    </source>
</evidence>
<dbReference type="SUPFAM" id="SSF51430">
    <property type="entry name" value="NAD(P)-linked oxidoreductase"/>
    <property type="match status" value="1"/>
</dbReference>
<dbReference type="InterPro" id="IPR020471">
    <property type="entry name" value="AKR"/>
</dbReference>
<dbReference type="AlphaFoldDB" id="A0A183I7J8"/>
<dbReference type="InterPro" id="IPR036812">
    <property type="entry name" value="NAD(P)_OxRdtase_dom_sf"/>
</dbReference>
<dbReference type="InterPro" id="IPR023210">
    <property type="entry name" value="NADP_OxRdtase_dom"/>
</dbReference>
<dbReference type="PRINTS" id="PR00069">
    <property type="entry name" value="ALDKETRDTASE"/>
</dbReference>